<dbReference type="InterPro" id="IPR027417">
    <property type="entry name" value="P-loop_NTPase"/>
</dbReference>
<dbReference type="InterPro" id="IPR018022">
    <property type="entry name" value="IPT"/>
</dbReference>
<comment type="caution">
    <text evidence="10">Lacks conserved residue(s) required for the propagation of feature annotation.</text>
</comment>
<evidence type="ECO:0000313" key="15">
    <source>
        <dbReference type="EMBL" id="QDT06520.1"/>
    </source>
</evidence>
<evidence type="ECO:0000256" key="6">
    <source>
        <dbReference type="ARBA" id="ARBA00022741"/>
    </source>
</evidence>
<feature type="region of interest" description="Disordered" evidence="14">
    <location>
        <begin position="1"/>
        <end position="26"/>
    </location>
</feature>
<evidence type="ECO:0000256" key="13">
    <source>
        <dbReference type="RuleBase" id="RU003785"/>
    </source>
</evidence>
<dbReference type="InterPro" id="IPR039657">
    <property type="entry name" value="Dimethylallyltransferase"/>
</dbReference>
<dbReference type="EMBL" id="CP036525">
    <property type="protein sequence ID" value="QDT06520.1"/>
    <property type="molecule type" value="Genomic_DNA"/>
</dbReference>
<comment type="cofactor">
    <cofactor evidence="1 10">
        <name>Mg(2+)</name>
        <dbReference type="ChEBI" id="CHEBI:18420"/>
    </cofactor>
</comment>
<dbReference type="NCBIfam" id="TIGR00174">
    <property type="entry name" value="miaA"/>
    <property type="match status" value="1"/>
</dbReference>
<evidence type="ECO:0000256" key="3">
    <source>
        <dbReference type="ARBA" id="ARBA00005842"/>
    </source>
</evidence>
<dbReference type="GO" id="GO:0006400">
    <property type="term" value="P:tRNA modification"/>
    <property type="evidence" value="ECO:0007669"/>
    <property type="project" value="TreeGrafter"/>
</dbReference>
<dbReference type="Proteomes" id="UP000318538">
    <property type="component" value="Chromosome"/>
</dbReference>
<evidence type="ECO:0000256" key="4">
    <source>
        <dbReference type="ARBA" id="ARBA00022679"/>
    </source>
</evidence>
<keyword evidence="8 10" id="KW-0460">Magnesium</keyword>
<sequence>MNSAPNPDSPLPLAAPSDDGDRQPAVDVGGQCFESLANRSIVLTGPTASGKSRIGIELAKRINGEILSLDSIAVYRHLDIGSAKATAAEQSAVPHHLIDLVDPSEEFSVARYLHCAHAAVADVIRRGRVPIFVGGTPMFLKGVLRGFDPGPPADWEFRSAVEQDLAEHGIEALRSRLRQVDPLAEHRIGKNDARRMIRALEVAWQTGQPITHRQIQFDRPVATADCRVVAIRWPRPQLHDRINQRVDEMFAAGLVEEVRSLLDREHPLSRTARQAVGYREVLDYLDQQDASLDDTIALVATHTRQLAKRQESWFRSFSEIRGIDVDDPIDAEAIADRIVHQFQSDASDD</sequence>
<feature type="region of interest" description="Interaction with substrate tRNA" evidence="10">
    <location>
        <begin position="70"/>
        <end position="73"/>
    </location>
</feature>
<evidence type="ECO:0000256" key="8">
    <source>
        <dbReference type="ARBA" id="ARBA00022842"/>
    </source>
</evidence>
<dbReference type="SUPFAM" id="SSF52540">
    <property type="entry name" value="P-loop containing nucleoside triphosphate hydrolases"/>
    <property type="match status" value="2"/>
</dbReference>
<feature type="site" description="Interaction with substrate tRNA" evidence="10">
    <location>
        <position position="158"/>
    </location>
</feature>
<organism evidence="15 16">
    <name type="scientific">Rubripirellula lacrimiformis</name>
    <dbReference type="NCBI Taxonomy" id="1930273"/>
    <lineage>
        <taxon>Bacteria</taxon>
        <taxon>Pseudomonadati</taxon>
        <taxon>Planctomycetota</taxon>
        <taxon>Planctomycetia</taxon>
        <taxon>Pirellulales</taxon>
        <taxon>Pirellulaceae</taxon>
        <taxon>Rubripirellula</taxon>
    </lineage>
</organism>
<dbReference type="RefSeq" id="WP_246146083.1">
    <property type="nucleotide sequence ID" value="NZ_CP036525.1"/>
</dbReference>
<dbReference type="PANTHER" id="PTHR11088:SF60">
    <property type="entry name" value="TRNA DIMETHYLALLYLTRANSFERASE"/>
    <property type="match status" value="1"/>
</dbReference>
<proteinExistence type="inferred from homology"/>
<keyword evidence="7 10" id="KW-0067">ATP-binding</keyword>
<dbReference type="Gene3D" id="1.10.20.140">
    <property type="match status" value="1"/>
</dbReference>
<dbReference type="PANTHER" id="PTHR11088">
    <property type="entry name" value="TRNA DIMETHYLALLYLTRANSFERASE"/>
    <property type="match status" value="1"/>
</dbReference>
<keyword evidence="6 10" id="KW-0547">Nucleotide-binding</keyword>
<evidence type="ECO:0000256" key="7">
    <source>
        <dbReference type="ARBA" id="ARBA00022840"/>
    </source>
</evidence>
<dbReference type="KEGG" id="rlc:K227x_49300"/>
<keyword evidence="5 10" id="KW-0819">tRNA processing</keyword>
<protein>
    <recommendedName>
        <fullName evidence="10">tRNA dimethylallyltransferase</fullName>
        <ecNumber evidence="10">2.5.1.75</ecNumber>
    </recommendedName>
    <alternativeName>
        <fullName evidence="10">Dimethylallyl diphosphate:tRNA dimethylallyltransferase</fullName>
        <shortName evidence="10">DMAPP:tRNA dimethylallyltransferase</shortName>
        <shortName evidence="10">DMATase</shortName>
    </alternativeName>
    <alternativeName>
        <fullName evidence="10">Isopentenyl-diphosphate:tRNA isopentenyltransferase</fullName>
        <shortName evidence="10">IPP transferase</shortName>
        <shortName evidence="10">IPPT</shortName>
        <shortName evidence="10">IPTase</shortName>
    </alternativeName>
</protein>
<evidence type="ECO:0000256" key="9">
    <source>
        <dbReference type="ARBA" id="ARBA00049563"/>
    </source>
</evidence>
<feature type="site" description="Interaction with substrate tRNA" evidence="10">
    <location>
        <position position="136"/>
    </location>
</feature>
<comment type="similarity">
    <text evidence="3 10 13">Belongs to the IPP transferase family.</text>
</comment>
<dbReference type="GO" id="GO:0005524">
    <property type="term" value="F:ATP binding"/>
    <property type="evidence" value="ECO:0007669"/>
    <property type="project" value="UniProtKB-UniRule"/>
</dbReference>
<dbReference type="GO" id="GO:0052381">
    <property type="term" value="F:tRNA dimethylallyltransferase activity"/>
    <property type="evidence" value="ECO:0007669"/>
    <property type="project" value="UniProtKB-UniRule"/>
</dbReference>
<comment type="subunit">
    <text evidence="10">Monomer.</text>
</comment>
<evidence type="ECO:0000256" key="14">
    <source>
        <dbReference type="SAM" id="MobiDB-lite"/>
    </source>
</evidence>
<dbReference type="AlphaFoldDB" id="A0A517NH99"/>
<dbReference type="EC" id="2.5.1.75" evidence="10"/>
<keyword evidence="4 10" id="KW-0808">Transferase</keyword>
<evidence type="ECO:0000313" key="16">
    <source>
        <dbReference type="Proteomes" id="UP000318538"/>
    </source>
</evidence>
<reference evidence="15 16" key="1">
    <citation type="submission" date="2019-02" db="EMBL/GenBank/DDBJ databases">
        <title>Deep-cultivation of Planctomycetes and their phenomic and genomic characterization uncovers novel biology.</title>
        <authorList>
            <person name="Wiegand S."/>
            <person name="Jogler M."/>
            <person name="Boedeker C."/>
            <person name="Pinto D."/>
            <person name="Vollmers J."/>
            <person name="Rivas-Marin E."/>
            <person name="Kohn T."/>
            <person name="Peeters S.H."/>
            <person name="Heuer A."/>
            <person name="Rast P."/>
            <person name="Oberbeckmann S."/>
            <person name="Bunk B."/>
            <person name="Jeske O."/>
            <person name="Meyerdierks A."/>
            <person name="Storesund J.E."/>
            <person name="Kallscheuer N."/>
            <person name="Luecker S."/>
            <person name="Lage O.M."/>
            <person name="Pohl T."/>
            <person name="Merkel B.J."/>
            <person name="Hornburger P."/>
            <person name="Mueller R.-W."/>
            <person name="Bruemmer F."/>
            <person name="Labrenz M."/>
            <person name="Spormann A.M."/>
            <person name="Op den Camp H."/>
            <person name="Overmann J."/>
            <person name="Amann R."/>
            <person name="Jetten M.S.M."/>
            <person name="Mascher T."/>
            <person name="Medema M.H."/>
            <person name="Devos D.P."/>
            <person name="Kaster A.-K."/>
            <person name="Ovreas L."/>
            <person name="Rohde M."/>
            <person name="Galperin M.Y."/>
            <person name="Jogler C."/>
        </authorList>
    </citation>
    <scope>NUCLEOTIDE SEQUENCE [LARGE SCALE GENOMIC DNA]</scope>
    <source>
        <strain evidence="15 16">K22_7</strain>
    </source>
</reference>
<evidence type="ECO:0000256" key="5">
    <source>
        <dbReference type="ARBA" id="ARBA00022694"/>
    </source>
</evidence>
<evidence type="ECO:0000256" key="11">
    <source>
        <dbReference type="RuleBase" id="RU003783"/>
    </source>
</evidence>
<gene>
    <name evidence="10 15" type="primary">miaA</name>
    <name evidence="15" type="ORF">K227x_49300</name>
</gene>
<dbReference type="Gene3D" id="3.40.50.300">
    <property type="entry name" value="P-loop containing nucleotide triphosphate hydrolases"/>
    <property type="match status" value="1"/>
</dbReference>
<evidence type="ECO:0000256" key="2">
    <source>
        <dbReference type="ARBA" id="ARBA00003213"/>
    </source>
</evidence>
<feature type="binding site" evidence="10">
    <location>
        <begin position="45"/>
        <end position="52"/>
    </location>
    <ligand>
        <name>ATP</name>
        <dbReference type="ChEBI" id="CHEBI:30616"/>
    </ligand>
</feature>
<comment type="function">
    <text evidence="2 10 12">Catalyzes the transfer of a dimethylallyl group onto the adenine at position 37 in tRNAs that read codons beginning with uridine, leading to the formation of N6-(dimethylallyl)adenosine (i(6)A).</text>
</comment>
<feature type="binding site" evidence="10">
    <location>
        <begin position="47"/>
        <end position="52"/>
    </location>
    <ligand>
        <name>substrate</name>
    </ligand>
</feature>
<name>A0A517NH99_9BACT</name>
<dbReference type="Pfam" id="PF01715">
    <property type="entry name" value="IPPT"/>
    <property type="match status" value="1"/>
</dbReference>
<keyword evidence="16" id="KW-1185">Reference proteome</keyword>
<dbReference type="HAMAP" id="MF_00185">
    <property type="entry name" value="IPP_trans"/>
    <property type="match status" value="1"/>
</dbReference>
<evidence type="ECO:0000256" key="10">
    <source>
        <dbReference type="HAMAP-Rule" id="MF_00185"/>
    </source>
</evidence>
<accession>A0A517NH99</accession>
<evidence type="ECO:0000256" key="1">
    <source>
        <dbReference type="ARBA" id="ARBA00001946"/>
    </source>
</evidence>
<comment type="catalytic activity">
    <reaction evidence="9 10 11">
        <text>adenosine(37) in tRNA + dimethylallyl diphosphate = N(6)-dimethylallyladenosine(37) in tRNA + diphosphate</text>
        <dbReference type="Rhea" id="RHEA:26482"/>
        <dbReference type="Rhea" id="RHEA-COMP:10162"/>
        <dbReference type="Rhea" id="RHEA-COMP:10375"/>
        <dbReference type="ChEBI" id="CHEBI:33019"/>
        <dbReference type="ChEBI" id="CHEBI:57623"/>
        <dbReference type="ChEBI" id="CHEBI:74411"/>
        <dbReference type="ChEBI" id="CHEBI:74415"/>
        <dbReference type="EC" id="2.5.1.75"/>
    </reaction>
</comment>
<evidence type="ECO:0000256" key="12">
    <source>
        <dbReference type="RuleBase" id="RU003784"/>
    </source>
</evidence>